<feature type="signal peptide" evidence="1">
    <location>
        <begin position="1"/>
        <end position="24"/>
    </location>
</feature>
<feature type="chain" id="PRO_5024337812" evidence="1">
    <location>
        <begin position="25"/>
        <end position="154"/>
    </location>
</feature>
<gene>
    <name evidence="2" type="ORF">F0919_12040</name>
</gene>
<organism evidence="2 3">
    <name type="scientific">Taibaiella lutea</name>
    <dbReference type="NCBI Taxonomy" id="2608001"/>
    <lineage>
        <taxon>Bacteria</taxon>
        <taxon>Pseudomonadati</taxon>
        <taxon>Bacteroidota</taxon>
        <taxon>Chitinophagia</taxon>
        <taxon>Chitinophagales</taxon>
        <taxon>Chitinophagaceae</taxon>
        <taxon>Taibaiella</taxon>
    </lineage>
</organism>
<sequence length="154" mass="16415">MKKMKLMSLLTALLIVLGYNNGSAQTSTGGTQPIAKNTVTRNACIPGYPECSNATVILKLSTTTSSGFNLYASHQYNASGTASYPASYGRITVTLKSPDGNEYTNNQIHYLPTVIGESTYINLGADGEGNGPYTIGIYKNANRQYILSVGNMAQ</sequence>
<dbReference type="RefSeq" id="WP_150033019.1">
    <property type="nucleotide sequence ID" value="NZ_VWSH01000003.1"/>
</dbReference>
<evidence type="ECO:0000256" key="1">
    <source>
        <dbReference type="SAM" id="SignalP"/>
    </source>
</evidence>
<evidence type="ECO:0000313" key="2">
    <source>
        <dbReference type="EMBL" id="KAA5533271.1"/>
    </source>
</evidence>
<dbReference type="Proteomes" id="UP000323632">
    <property type="component" value="Unassembled WGS sequence"/>
</dbReference>
<reference evidence="2 3" key="1">
    <citation type="submission" date="2019-09" db="EMBL/GenBank/DDBJ databases">
        <title>Genome sequence and assembly of Taibaiella sp.</title>
        <authorList>
            <person name="Chhetri G."/>
        </authorList>
    </citation>
    <scope>NUCLEOTIDE SEQUENCE [LARGE SCALE GENOMIC DNA]</scope>
    <source>
        <strain evidence="2 3">KVB11</strain>
    </source>
</reference>
<evidence type="ECO:0000313" key="3">
    <source>
        <dbReference type="Proteomes" id="UP000323632"/>
    </source>
</evidence>
<accession>A0A5M6CDU5</accession>
<name>A0A5M6CDU5_9BACT</name>
<protein>
    <submittedName>
        <fullName evidence="2">Uncharacterized protein</fullName>
    </submittedName>
</protein>
<dbReference type="AlphaFoldDB" id="A0A5M6CDU5"/>
<comment type="caution">
    <text evidence="2">The sequence shown here is derived from an EMBL/GenBank/DDBJ whole genome shotgun (WGS) entry which is preliminary data.</text>
</comment>
<proteinExistence type="predicted"/>
<keyword evidence="3" id="KW-1185">Reference proteome</keyword>
<keyword evidence="1" id="KW-0732">Signal</keyword>
<dbReference type="EMBL" id="VWSH01000003">
    <property type="protein sequence ID" value="KAA5533271.1"/>
    <property type="molecule type" value="Genomic_DNA"/>
</dbReference>